<evidence type="ECO:0000256" key="4">
    <source>
        <dbReference type="ARBA" id="ARBA00023237"/>
    </source>
</evidence>
<evidence type="ECO:0000313" key="6">
    <source>
        <dbReference type="Proteomes" id="UP000254545"/>
    </source>
</evidence>
<gene>
    <name evidence="5" type="primary">ompN_1</name>
    <name evidence="5" type="ORF">NCTC9177_04205</name>
</gene>
<dbReference type="Pfam" id="PF00267">
    <property type="entry name" value="Porin_1"/>
    <property type="match status" value="1"/>
</dbReference>
<dbReference type="GO" id="GO:0009279">
    <property type="term" value="C:cell outer membrane"/>
    <property type="evidence" value="ECO:0007669"/>
    <property type="project" value="InterPro"/>
</dbReference>
<comment type="caution">
    <text evidence="5">The sequence shown here is derived from an EMBL/GenBank/DDBJ whole genome shotgun (WGS) entry which is preliminary data.</text>
</comment>
<name>A0A7H4MJ09_KLEVA</name>
<evidence type="ECO:0000256" key="3">
    <source>
        <dbReference type="ARBA" id="ARBA00023114"/>
    </source>
</evidence>
<evidence type="ECO:0000313" key="5">
    <source>
        <dbReference type="EMBL" id="STS90309.1"/>
    </source>
</evidence>
<reference evidence="5 6" key="1">
    <citation type="submission" date="2018-06" db="EMBL/GenBank/DDBJ databases">
        <authorList>
            <consortium name="Pathogen Informatics"/>
            <person name="Doyle S."/>
        </authorList>
    </citation>
    <scope>NUCLEOTIDE SEQUENCE [LARGE SCALE GENOMIC DNA]</scope>
    <source>
        <strain evidence="5 6">NCTC9177</strain>
    </source>
</reference>
<dbReference type="GO" id="GO:0034220">
    <property type="term" value="P:monoatomic ion transmembrane transport"/>
    <property type="evidence" value="ECO:0007669"/>
    <property type="project" value="InterPro"/>
</dbReference>
<proteinExistence type="predicted"/>
<dbReference type="InterPro" id="IPR001702">
    <property type="entry name" value="Porin_Gram-ve"/>
</dbReference>
<dbReference type="GO" id="GO:0015288">
    <property type="term" value="F:porin activity"/>
    <property type="evidence" value="ECO:0007669"/>
    <property type="project" value="UniProtKB-KW"/>
</dbReference>
<dbReference type="SUPFAM" id="SSF56935">
    <property type="entry name" value="Porins"/>
    <property type="match status" value="1"/>
</dbReference>
<sequence>MDVGATYYFNRNMSTYVDYKINLLDDNDSFYKDNGISTDNIVALGLVYQF</sequence>
<keyword evidence="3" id="KW-0626">Porin</keyword>
<dbReference type="InterPro" id="IPR023614">
    <property type="entry name" value="Porin_dom_sf"/>
</dbReference>
<dbReference type="GO" id="GO:0046930">
    <property type="term" value="C:pore complex"/>
    <property type="evidence" value="ECO:0007669"/>
    <property type="project" value="UniProtKB-KW"/>
</dbReference>
<keyword evidence="3" id="KW-0406">Ion transport</keyword>
<dbReference type="EMBL" id="UGKR01000003">
    <property type="protein sequence ID" value="STS90309.1"/>
    <property type="molecule type" value="Genomic_DNA"/>
</dbReference>
<dbReference type="Proteomes" id="UP000254545">
    <property type="component" value="Unassembled WGS sequence"/>
</dbReference>
<keyword evidence="2" id="KW-0812">Transmembrane</keyword>
<dbReference type="PANTHER" id="PTHR34501">
    <property type="entry name" value="PROTEIN YDDL-RELATED"/>
    <property type="match status" value="1"/>
</dbReference>
<organism evidence="5 6">
    <name type="scientific">Klebsiella variicola</name>
    <dbReference type="NCBI Taxonomy" id="244366"/>
    <lineage>
        <taxon>Bacteria</taxon>
        <taxon>Pseudomonadati</taxon>
        <taxon>Pseudomonadota</taxon>
        <taxon>Gammaproteobacteria</taxon>
        <taxon>Enterobacterales</taxon>
        <taxon>Enterobacteriaceae</taxon>
        <taxon>Klebsiella/Raoultella group</taxon>
        <taxon>Klebsiella</taxon>
        <taxon>Klebsiella pneumoniae complex</taxon>
    </lineage>
</organism>
<keyword evidence="3" id="KW-0813">Transport</keyword>
<keyword evidence="1" id="KW-0472">Membrane</keyword>
<accession>A0A7H4MJ09</accession>
<dbReference type="PANTHER" id="PTHR34501:SF8">
    <property type="entry name" value="OUTER MEMBRANE PORIN N-RELATED"/>
    <property type="match status" value="1"/>
</dbReference>
<keyword evidence="4" id="KW-0998">Cell outer membrane</keyword>
<dbReference type="InterPro" id="IPR050298">
    <property type="entry name" value="Gram-neg_bact_OMP"/>
</dbReference>
<dbReference type="AlphaFoldDB" id="A0A7H4MJ09"/>
<keyword evidence="1" id="KW-1134">Transmembrane beta strand</keyword>
<evidence type="ECO:0000256" key="1">
    <source>
        <dbReference type="ARBA" id="ARBA00022452"/>
    </source>
</evidence>
<protein>
    <submittedName>
        <fullName evidence="5">Outer membrane pore protein N, non-specific</fullName>
    </submittedName>
</protein>
<evidence type="ECO:0000256" key="2">
    <source>
        <dbReference type="ARBA" id="ARBA00022692"/>
    </source>
</evidence>
<dbReference type="Gene3D" id="2.40.160.10">
    <property type="entry name" value="Porin"/>
    <property type="match status" value="1"/>
</dbReference>